<dbReference type="Pfam" id="PF07716">
    <property type="entry name" value="bZIP_2"/>
    <property type="match status" value="1"/>
</dbReference>
<organism evidence="3 4">
    <name type="scientific">Pelobates cultripes</name>
    <name type="common">Western spadefoot toad</name>
    <dbReference type="NCBI Taxonomy" id="61616"/>
    <lineage>
        <taxon>Eukaryota</taxon>
        <taxon>Metazoa</taxon>
        <taxon>Chordata</taxon>
        <taxon>Craniata</taxon>
        <taxon>Vertebrata</taxon>
        <taxon>Euteleostomi</taxon>
        <taxon>Amphibia</taxon>
        <taxon>Batrachia</taxon>
        <taxon>Anura</taxon>
        <taxon>Pelobatoidea</taxon>
        <taxon>Pelobatidae</taxon>
        <taxon>Pelobates</taxon>
    </lineage>
</organism>
<dbReference type="GO" id="GO:0007623">
    <property type="term" value="P:circadian rhythm"/>
    <property type="evidence" value="ECO:0007669"/>
    <property type="project" value="TreeGrafter"/>
</dbReference>
<dbReference type="GO" id="GO:0003700">
    <property type="term" value="F:DNA-binding transcription factor activity"/>
    <property type="evidence" value="ECO:0007669"/>
    <property type="project" value="InterPro"/>
</dbReference>
<dbReference type="Gene3D" id="1.20.5.170">
    <property type="match status" value="1"/>
</dbReference>
<dbReference type="EMBL" id="OW240916">
    <property type="protein sequence ID" value="CAH2294392.1"/>
    <property type="molecule type" value="Genomic_DNA"/>
</dbReference>
<accession>A0AAD1W9T2</accession>
<dbReference type="SUPFAM" id="SSF57959">
    <property type="entry name" value="Leucine zipper domain"/>
    <property type="match status" value="1"/>
</dbReference>
<reference evidence="3" key="1">
    <citation type="submission" date="2022-03" db="EMBL/GenBank/DDBJ databases">
        <authorList>
            <person name="Alioto T."/>
            <person name="Alioto T."/>
            <person name="Gomez Garrido J."/>
        </authorList>
    </citation>
    <scope>NUCLEOTIDE SEQUENCE</scope>
</reference>
<sequence>MEAGLCSPGSALPGGSMSGPQQAAQSGRPESSSAYWIRRRRNNEAARRCRERRRMEEVLLELKARELMKENQRLRAALCALYPGHRSLDWQIASTACPAQTFPLNHGDSRLSYRAWGAQTQRPVCQPAAPASLPQPCQHGTQQGSHPSDQQPPSLHPACPAHHPQPGTPGPSPLTSLPHKLRIKGARALSWAGRGLGGASSATEIGGH</sequence>
<dbReference type="Proteomes" id="UP001295444">
    <property type="component" value="Chromosome 05"/>
</dbReference>
<proteinExistence type="predicted"/>
<evidence type="ECO:0000313" key="3">
    <source>
        <dbReference type="EMBL" id="CAH2294392.1"/>
    </source>
</evidence>
<feature type="region of interest" description="Disordered" evidence="1">
    <location>
        <begin position="124"/>
        <end position="179"/>
    </location>
</feature>
<dbReference type="GO" id="GO:0003677">
    <property type="term" value="F:DNA binding"/>
    <property type="evidence" value="ECO:0007669"/>
    <property type="project" value="InterPro"/>
</dbReference>
<feature type="compositionally biased region" description="Polar residues" evidence="1">
    <location>
        <begin position="18"/>
        <end position="34"/>
    </location>
</feature>
<dbReference type="PANTHER" id="PTHR15284">
    <property type="entry name" value="NUCLEAR FACTOR INTERLEUKIN-3-REGULATED PROTEIN"/>
    <property type="match status" value="1"/>
</dbReference>
<dbReference type="PROSITE" id="PS00036">
    <property type="entry name" value="BZIP_BASIC"/>
    <property type="match status" value="1"/>
</dbReference>
<feature type="region of interest" description="Disordered" evidence="1">
    <location>
        <begin position="1"/>
        <end position="34"/>
    </location>
</feature>
<feature type="compositionally biased region" description="Polar residues" evidence="1">
    <location>
        <begin position="138"/>
        <end position="153"/>
    </location>
</feature>
<dbReference type="AlphaFoldDB" id="A0AAD1W9T2"/>
<evidence type="ECO:0000256" key="1">
    <source>
        <dbReference type="SAM" id="MobiDB-lite"/>
    </source>
</evidence>
<dbReference type="GO" id="GO:0005634">
    <property type="term" value="C:nucleus"/>
    <property type="evidence" value="ECO:0007669"/>
    <property type="project" value="TreeGrafter"/>
</dbReference>
<dbReference type="InterPro" id="IPR047229">
    <property type="entry name" value="NFIL3-like"/>
</dbReference>
<dbReference type="InterPro" id="IPR046347">
    <property type="entry name" value="bZIP_sf"/>
</dbReference>
<gene>
    <name evidence="3" type="ORF">PECUL_23A009347</name>
</gene>
<feature type="domain" description="BZIP" evidence="2">
    <location>
        <begin position="38"/>
        <end position="81"/>
    </location>
</feature>
<evidence type="ECO:0000313" key="4">
    <source>
        <dbReference type="Proteomes" id="UP001295444"/>
    </source>
</evidence>
<dbReference type="PANTHER" id="PTHR15284:SF0">
    <property type="entry name" value="GH23983P"/>
    <property type="match status" value="1"/>
</dbReference>
<name>A0AAD1W9T2_PELCU</name>
<dbReference type="SMART" id="SM00338">
    <property type="entry name" value="BRLZ"/>
    <property type="match status" value="1"/>
</dbReference>
<dbReference type="InterPro" id="IPR004827">
    <property type="entry name" value="bZIP"/>
</dbReference>
<protein>
    <submittedName>
        <fullName evidence="3">EOG090X08JU</fullName>
    </submittedName>
</protein>
<dbReference type="PROSITE" id="PS50217">
    <property type="entry name" value="BZIP"/>
    <property type="match status" value="1"/>
</dbReference>
<keyword evidence="4" id="KW-1185">Reference proteome</keyword>
<evidence type="ECO:0000259" key="2">
    <source>
        <dbReference type="PROSITE" id="PS50217"/>
    </source>
</evidence>